<name>A0A923MAQ5_9BURK</name>
<dbReference type="Proteomes" id="UP000596827">
    <property type="component" value="Unassembled WGS sequence"/>
</dbReference>
<dbReference type="AlphaFoldDB" id="A0A923MAQ5"/>
<dbReference type="InterPro" id="IPR013406">
    <property type="entry name" value="CHP02574_addiction_mod"/>
</dbReference>
<accession>A0A923MAQ5</accession>
<organism evidence="1 2">
    <name type="scientific">Ramlibacter albus</name>
    <dbReference type="NCBI Taxonomy" id="2079448"/>
    <lineage>
        <taxon>Bacteria</taxon>
        <taxon>Pseudomonadati</taxon>
        <taxon>Pseudomonadota</taxon>
        <taxon>Betaproteobacteria</taxon>
        <taxon>Burkholderiales</taxon>
        <taxon>Comamonadaceae</taxon>
        <taxon>Ramlibacter</taxon>
    </lineage>
</organism>
<sequence>MTTTELAQPAALARHEVREPLRPHDPSPAGIAAAWAVEIRRRVAAFERGNVKAYAAEDVFAEAHRLAR</sequence>
<reference evidence="1" key="1">
    <citation type="submission" date="2020-08" db="EMBL/GenBank/DDBJ databases">
        <title>Ramlibacter sp. GTP1 16S ribosomal RNA gene genome sequencing and assembly.</title>
        <authorList>
            <person name="Kang M."/>
        </authorList>
    </citation>
    <scope>NUCLEOTIDE SEQUENCE</scope>
    <source>
        <strain evidence="1">GTP1</strain>
    </source>
</reference>
<gene>
    <name evidence="1" type="ORF">H8R02_18795</name>
</gene>
<dbReference type="EMBL" id="JACORU010000007">
    <property type="protein sequence ID" value="MBC5766525.1"/>
    <property type="molecule type" value="Genomic_DNA"/>
</dbReference>
<keyword evidence="2" id="KW-1185">Reference proteome</keyword>
<protein>
    <submittedName>
        <fullName evidence="1">Addiction module protein</fullName>
    </submittedName>
</protein>
<comment type="caution">
    <text evidence="1">The sequence shown here is derived from an EMBL/GenBank/DDBJ whole genome shotgun (WGS) entry which is preliminary data.</text>
</comment>
<proteinExistence type="predicted"/>
<evidence type="ECO:0000313" key="2">
    <source>
        <dbReference type="Proteomes" id="UP000596827"/>
    </source>
</evidence>
<dbReference type="Pfam" id="PF09720">
    <property type="entry name" value="Unstab_antitox"/>
    <property type="match status" value="1"/>
</dbReference>
<dbReference type="RefSeq" id="WP_187083017.1">
    <property type="nucleotide sequence ID" value="NZ_JACORU010000007.1"/>
</dbReference>
<evidence type="ECO:0000313" key="1">
    <source>
        <dbReference type="EMBL" id="MBC5766525.1"/>
    </source>
</evidence>